<name>A0A9W4MQ17_PENNA</name>
<accession>A0A9W4MQ17</accession>
<gene>
    <name evidence="10" type="ORF">PNAL_LOCUS2028</name>
</gene>
<dbReference type="GO" id="GO:0042542">
    <property type="term" value="P:response to hydrogen peroxide"/>
    <property type="evidence" value="ECO:0007669"/>
    <property type="project" value="TreeGrafter"/>
</dbReference>
<dbReference type="AlphaFoldDB" id="A0A9W4MQ17"/>
<keyword evidence="3 8" id="KW-0349">Heme</keyword>
<evidence type="ECO:0000256" key="1">
    <source>
        <dbReference type="ARBA" id="ARBA00005329"/>
    </source>
</evidence>
<evidence type="ECO:0000256" key="7">
    <source>
        <dbReference type="ARBA" id="ARBA00023324"/>
    </source>
</evidence>
<keyword evidence="7" id="KW-0376">Hydrogen peroxide</keyword>
<dbReference type="InterPro" id="IPR024711">
    <property type="entry name" value="Catalase_clade1/3"/>
</dbReference>
<keyword evidence="5" id="KW-0560">Oxidoreductase</keyword>
<sequence>MYFSAFRDLTVVAALFTQRPLGLLRPHLRELPQQSGKKDFCSPSCFYRRSGSGLYTSRDVHGWAMKMHTDEGNLDWVFNNTPVFFIRDPIKFPSVNRSHKRNPRSHLPDPNMFWDFHVGNPEGIHQLLVLFSDRGTPKSVRFLNSYSGHTYKFTKADGSFNYIKIHMKTRQGVKNFTQEEATRVAGEDPDYMIRDMFDAIQRKEFPQWDVFVQVMSPSEAEAYRWNIFDMTKVWPQKDFPLKKIGKMTLNRNPNNYFTDIEQAAFSPSTMVPGFAASADPILQARLFAYPDAARYRLGVNYQQLPTNAAKVPVYCPFERDGAMRFDDNYGADPNYVGSTLQPTRFKTEENGVTSQSLSLHTDHEKWVGEVSTYTSQVTDEDFVQPAALWEVLGREQGHQERVIQNLAGNISGVTSSKLRDGVYALFGRVNQELGAKLRKATEAKVKN</sequence>
<dbReference type="InterPro" id="IPR010582">
    <property type="entry name" value="Catalase_immune_responsive"/>
</dbReference>
<keyword evidence="6 8" id="KW-0408">Iron</keyword>
<feature type="binding site" description="axial binding residue" evidence="8">
    <location>
        <position position="289"/>
    </location>
    <ligand>
        <name>heme</name>
        <dbReference type="ChEBI" id="CHEBI:30413"/>
    </ligand>
    <ligandPart>
        <name>Fe</name>
        <dbReference type="ChEBI" id="CHEBI:18248"/>
    </ligandPart>
</feature>
<evidence type="ECO:0000256" key="2">
    <source>
        <dbReference type="ARBA" id="ARBA00022559"/>
    </source>
</evidence>
<dbReference type="GO" id="GO:0004096">
    <property type="term" value="F:catalase activity"/>
    <property type="evidence" value="ECO:0007669"/>
    <property type="project" value="UniProtKB-EC"/>
</dbReference>
<dbReference type="SMART" id="SM01060">
    <property type="entry name" value="Catalase"/>
    <property type="match status" value="1"/>
</dbReference>
<evidence type="ECO:0000259" key="9">
    <source>
        <dbReference type="SMART" id="SM01060"/>
    </source>
</evidence>
<dbReference type="Pfam" id="PF06628">
    <property type="entry name" value="Catalase-rel"/>
    <property type="match status" value="1"/>
</dbReference>
<organism evidence="10 11">
    <name type="scientific">Penicillium nalgiovense</name>
    <dbReference type="NCBI Taxonomy" id="60175"/>
    <lineage>
        <taxon>Eukaryota</taxon>
        <taxon>Fungi</taxon>
        <taxon>Dikarya</taxon>
        <taxon>Ascomycota</taxon>
        <taxon>Pezizomycotina</taxon>
        <taxon>Eurotiomycetes</taxon>
        <taxon>Eurotiomycetidae</taxon>
        <taxon>Eurotiales</taxon>
        <taxon>Aspergillaceae</taxon>
        <taxon>Penicillium</taxon>
    </lineage>
</organism>
<evidence type="ECO:0000256" key="4">
    <source>
        <dbReference type="ARBA" id="ARBA00022723"/>
    </source>
</evidence>
<dbReference type="PANTHER" id="PTHR11465">
    <property type="entry name" value="CATALASE"/>
    <property type="match status" value="1"/>
</dbReference>
<dbReference type="GO" id="GO:0005739">
    <property type="term" value="C:mitochondrion"/>
    <property type="evidence" value="ECO:0007669"/>
    <property type="project" value="TreeGrafter"/>
</dbReference>
<dbReference type="GO" id="GO:0020037">
    <property type="term" value="F:heme binding"/>
    <property type="evidence" value="ECO:0007669"/>
    <property type="project" value="InterPro"/>
</dbReference>
<comment type="caution">
    <text evidence="10">The sequence shown here is derived from an EMBL/GenBank/DDBJ whole genome shotgun (WGS) entry which is preliminary data.</text>
</comment>
<comment type="similarity">
    <text evidence="1">Belongs to the catalase family.</text>
</comment>
<dbReference type="InterPro" id="IPR011614">
    <property type="entry name" value="Catalase_core"/>
</dbReference>
<evidence type="ECO:0000256" key="5">
    <source>
        <dbReference type="ARBA" id="ARBA00023002"/>
    </source>
</evidence>
<comment type="cofactor">
    <cofactor evidence="8">
        <name>heme</name>
        <dbReference type="ChEBI" id="CHEBI:30413"/>
    </cofactor>
</comment>
<evidence type="ECO:0000256" key="3">
    <source>
        <dbReference type="ARBA" id="ARBA00022617"/>
    </source>
</evidence>
<dbReference type="PANTHER" id="PTHR11465:SF26">
    <property type="entry name" value="CATALASE 2"/>
    <property type="match status" value="1"/>
</dbReference>
<dbReference type="Proteomes" id="UP001153461">
    <property type="component" value="Unassembled WGS sequence"/>
</dbReference>
<proteinExistence type="inferred from homology"/>
<evidence type="ECO:0000313" key="11">
    <source>
        <dbReference type="Proteomes" id="UP001153461"/>
    </source>
</evidence>
<dbReference type="InterPro" id="IPR020835">
    <property type="entry name" value="Catalase_sf"/>
</dbReference>
<keyword evidence="4 8" id="KW-0479">Metal-binding</keyword>
<protein>
    <recommendedName>
        <fullName evidence="9">Catalase core domain-containing protein</fullName>
    </recommendedName>
</protein>
<dbReference type="InterPro" id="IPR018028">
    <property type="entry name" value="Catalase"/>
</dbReference>
<dbReference type="PROSITE" id="PS51402">
    <property type="entry name" value="CATALASE_3"/>
    <property type="match status" value="1"/>
</dbReference>
<reference evidence="10" key="1">
    <citation type="submission" date="2021-07" db="EMBL/GenBank/DDBJ databases">
        <authorList>
            <person name="Branca A.L. A."/>
        </authorList>
    </citation>
    <scope>NUCLEOTIDE SEQUENCE</scope>
</reference>
<dbReference type="GO" id="GO:0042744">
    <property type="term" value="P:hydrogen peroxide catabolic process"/>
    <property type="evidence" value="ECO:0007669"/>
    <property type="project" value="UniProtKB-KW"/>
</dbReference>
<evidence type="ECO:0000256" key="6">
    <source>
        <dbReference type="ARBA" id="ARBA00023004"/>
    </source>
</evidence>
<dbReference type="OrthoDB" id="496981at2759"/>
<dbReference type="EMBL" id="CAJVNV010000059">
    <property type="protein sequence ID" value="CAG8006084.1"/>
    <property type="molecule type" value="Genomic_DNA"/>
</dbReference>
<feature type="domain" description="Catalase core" evidence="9">
    <location>
        <begin position="4"/>
        <end position="344"/>
    </location>
</feature>
<keyword evidence="2" id="KW-0575">Peroxidase</keyword>
<dbReference type="Pfam" id="PF00199">
    <property type="entry name" value="Catalase"/>
    <property type="match status" value="1"/>
</dbReference>
<dbReference type="GO" id="GO:0005777">
    <property type="term" value="C:peroxisome"/>
    <property type="evidence" value="ECO:0007669"/>
    <property type="project" value="TreeGrafter"/>
</dbReference>
<evidence type="ECO:0000313" key="10">
    <source>
        <dbReference type="EMBL" id="CAG8006084.1"/>
    </source>
</evidence>
<dbReference type="PRINTS" id="PR00067">
    <property type="entry name" value="CATALASE"/>
</dbReference>
<dbReference type="GO" id="GO:0046872">
    <property type="term" value="F:metal ion binding"/>
    <property type="evidence" value="ECO:0007669"/>
    <property type="project" value="UniProtKB-KW"/>
</dbReference>
<dbReference type="PIRSF" id="PIRSF038928">
    <property type="entry name" value="Catalase_clade1-3"/>
    <property type="match status" value="1"/>
</dbReference>
<dbReference type="SUPFAM" id="SSF56634">
    <property type="entry name" value="Heme-dependent catalase-like"/>
    <property type="match status" value="1"/>
</dbReference>
<dbReference type="Gene3D" id="2.40.180.10">
    <property type="entry name" value="Catalase core domain"/>
    <property type="match status" value="1"/>
</dbReference>
<evidence type="ECO:0000256" key="8">
    <source>
        <dbReference type="PIRSR" id="PIRSR038928-2"/>
    </source>
</evidence>